<gene>
    <name evidence="2" type="ORF">HA039_12360</name>
</gene>
<keyword evidence="2" id="KW-0547">Nucleotide-binding</keyword>
<dbReference type="EMBL" id="CP050177">
    <property type="protein sequence ID" value="QIQ03013.1"/>
    <property type="molecule type" value="Genomic_DNA"/>
</dbReference>
<evidence type="ECO:0000313" key="2">
    <source>
        <dbReference type="EMBL" id="QIQ03013.1"/>
    </source>
</evidence>
<dbReference type="RefSeq" id="WP_167028112.1">
    <property type="nucleotide sequence ID" value="NZ_CP050177.1"/>
</dbReference>
<dbReference type="Proteomes" id="UP000501179">
    <property type="component" value="Chromosome"/>
</dbReference>
<protein>
    <submittedName>
        <fullName evidence="2">ATP-binding protein</fullName>
    </submittedName>
</protein>
<accession>A0A6G9GXK5</accession>
<feature type="chain" id="PRO_5026116760" evidence="1">
    <location>
        <begin position="30"/>
        <end position="104"/>
    </location>
</feature>
<keyword evidence="3" id="KW-1185">Reference proteome</keyword>
<keyword evidence="2" id="KW-0067">ATP-binding</keyword>
<name>A0A6G9GXK5_9ACTN</name>
<organism evidence="2 3">
    <name type="scientific">Streptomyces liangshanensis</name>
    <dbReference type="NCBI Taxonomy" id="2717324"/>
    <lineage>
        <taxon>Bacteria</taxon>
        <taxon>Bacillati</taxon>
        <taxon>Actinomycetota</taxon>
        <taxon>Actinomycetes</taxon>
        <taxon>Kitasatosporales</taxon>
        <taxon>Streptomycetaceae</taxon>
        <taxon>Streptomyces</taxon>
    </lineage>
</organism>
<dbReference type="KEGG" id="slia:HA039_12360"/>
<reference evidence="2 3" key="1">
    <citation type="submission" date="2020-03" db="EMBL/GenBank/DDBJ databases">
        <title>A novel species.</title>
        <authorList>
            <person name="Gao J."/>
        </authorList>
    </citation>
    <scope>NUCLEOTIDE SEQUENCE [LARGE SCALE GENOMIC DNA]</scope>
    <source>
        <strain evidence="2 3">QMT-12</strain>
    </source>
</reference>
<sequence length="104" mass="9653">MKQSAVKTLGVAALGAALAATAAAGSASAAPSVPDAAGALDLVSQTLPSEDIAEQLPMGVDGALVAGRSALTTIQQTAPVALGAIQAGPAAGLLGGLPVKGAAI</sequence>
<feature type="signal peptide" evidence="1">
    <location>
        <begin position="1"/>
        <end position="29"/>
    </location>
</feature>
<evidence type="ECO:0000313" key="3">
    <source>
        <dbReference type="Proteomes" id="UP000501179"/>
    </source>
</evidence>
<dbReference type="AlphaFoldDB" id="A0A6G9GXK5"/>
<dbReference type="GO" id="GO:0005524">
    <property type="term" value="F:ATP binding"/>
    <property type="evidence" value="ECO:0007669"/>
    <property type="project" value="UniProtKB-KW"/>
</dbReference>
<proteinExistence type="predicted"/>
<keyword evidence="1" id="KW-0732">Signal</keyword>
<evidence type="ECO:0000256" key="1">
    <source>
        <dbReference type="SAM" id="SignalP"/>
    </source>
</evidence>